<name>A0ABN6T872_9BURK</name>
<keyword evidence="2" id="KW-0472">Membrane</keyword>
<evidence type="ECO:0000256" key="1">
    <source>
        <dbReference type="SAM" id="MobiDB-lite"/>
    </source>
</evidence>
<gene>
    <name evidence="3" type="ORF">MasN3_06140</name>
</gene>
<evidence type="ECO:0000313" key="4">
    <source>
        <dbReference type="Proteomes" id="UP001163336"/>
    </source>
</evidence>
<proteinExistence type="predicted"/>
<organism evidence="3 4">
    <name type="scientific">Massilia varians</name>
    <dbReference type="NCBI Taxonomy" id="457921"/>
    <lineage>
        <taxon>Bacteria</taxon>
        <taxon>Pseudomonadati</taxon>
        <taxon>Pseudomonadota</taxon>
        <taxon>Betaproteobacteria</taxon>
        <taxon>Burkholderiales</taxon>
        <taxon>Oxalobacteraceae</taxon>
        <taxon>Telluria group</taxon>
        <taxon>Massilia</taxon>
    </lineage>
</organism>
<keyword evidence="2" id="KW-0812">Transmembrane</keyword>
<sequence length="663" mass="73704">MQDGAEIVKRVWRAAQLRRLPLWIAGALPWLLIRSAPGLIAWTMWCALDWAILRRRVGVEWTSWLDGAVPEMEDSSALLEHAPTPVAQLQRRRILERLDASLTNQELRRIVRGRVMLGLPWLLGSVAGAAAVWFATAAPQQGLAAASGKLPAAIAAPATSQLVVRAAPPAYTGVAAIASAPKDLQVPEQTMLTWCLKDPSAAEETIELSTGQVLKPGKECARWTATESVFWRWQGKRYTVRVIPDQPPEITITAPTQMVQELSETAISAAMAVKVRDDYLIKRATLHMTLARGSGENIRFTDREMPLPASPDPKQRNWSKNWTLAELGMEPGDELYFFVRATDNAARPHTVQSPTYTLRLPAPMEDAEEDSAAMPMLVKPQSLRSQRQIIIDTEQLIADMRTQKIARDEVVERSQRIASDQGALRRRYGQFLGEESSLFTDGDDDHDDHDDHGPGEGGSTQDILHQYGHAHDEAENATLYDEGTKKVLRRALVAMWDAEKALRAITPKAALAPEHKALEAIKELQQAERIYLHKTAFVPPPIKEEKRMTGDMDGTVSYRREQDGADKRVPDELGQLVQALLGDGPLPALWTRGAHDWVRERLQDDDQRLSAQKAIQDVADGCLACRPVLRAWLRQGAGQGKVLLQAKPAVETPLVRAWREGMK</sequence>
<dbReference type="RefSeq" id="WP_281912241.1">
    <property type="nucleotide sequence ID" value="NZ_AP026966.1"/>
</dbReference>
<evidence type="ECO:0000256" key="2">
    <source>
        <dbReference type="SAM" id="Phobius"/>
    </source>
</evidence>
<evidence type="ECO:0000313" key="3">
    <source>
        <dbReference type="EMBL" id="BDT57120.1"/>
    </source>
</evidence>
<keyword evidence="2" id="KW-1133">Transmembrane helix</keyword>
<reference evidence="3" key="1">
    <citation type="submission" date="2022-11" db="EMBL/GenBank/DDBJ databases">
        <title>Isolation and characterization of PLA-degrading bacterium Massilia sp. from Antarctic soil.</title>
        <authorList>
            <person name="Sato K."/>
            <person name="Gomez-Fuentes C."/>
            <person name="Ahmad S.A."/>
            <person name="Zulkharnain A."/>
        </authorList>
    </citation>
    <scope>NUCLEOTIDE SEQUENCE</scope>
    <source>
        <strain evidence="3">N-3</strain>
    </source>
</reference>
<feature type="region of interest" description="Disordered" evidence="1">
    <location>
        <begin position="436"/>
        <end position="461"/>
    </location>
</feature>
<dbReference type="EMBL" id="AP026966">
    <property type="protein sequence ID" value="BDT57120.1"/>
    <property type="molecule type" value="Genomic_DNA"/>
</dbReference>
<feature type="transmembrane region" description="Helical" evidence="2">
    <location>
        <begin position="115"/>
        <end position="135"/>
    </location>
</feature>
<dbReference type="Proteomes" id="UP001163336">
    <property type="component" value="Chromosome"/>
</dbReference>
<evidence type="ECO:0008006" key="5">
    <source>
        <dbReference type="Google" id="ProtNLM"/>
    </source>
</evidence>
<protein>
    <recommendedName>
        <fullName evidence="5">DUF4175 family protein</fullName>
    </recommendedName>
</protein>
<accession>A0ABN6T872</accession>
<keyword evidence="4" id="KW-1185">Reference proteome</keyword>